<sequence length="134" mass="14464">MSVYSDRSSRTSSTKSSASSAMSMTPYRTSTPPVITALPSFTHSLSAFPSMTSVTNDMVSYGTLGRTKSVSEARLNSALQTTKQRRDTLPHMTSATSPPSPTDPDTDDEETLVIRPRKSRGVSQAEEGKRTDKA</sequence>
<proteinExistence type="predicted"/>
<comment type="caution">
    <text evidence="1">The sequence shown here is derived from an EMBL/GenBank/DDBJ whole genome shotgun (WGS) entry which is preliminary data.</text>
</comment>
<name>A0ACC1SXW4_9APHY</name>
<evidence type="ECO:0000313" key="1">
    <source>
        <dbReference type="EMBL" id="KAJ3548584.1"/>
    </source>
</evidence>
<dbReference type="EMBL" id="JANHOG010000957">
    <property type="protein sequence ID" value="KAJ3548584.1"/>
    <property type="molecule type" value="Genomic_DNA"/>
</dbReference>
<protein>
    <submittedName>
        <fullName evidence="1">Uncharacterized protein</fullName>
    </submittedName>
</protein>
<reference evidence="1" key="1">
    <citation type="submission" date="2022-07" db="EMBL/GenBank/DDBJ databases">
        <title>Genome Sequence of Phlebia brevispora.</title>
        <authorList>
            <person name="Buettner E."/>
        </authorList>
    </citation>
    <scope>NUCLEOTIDE SEQUENCE</scope>
    <source>
        <strain evidence="1">MPL23</strain>
    </source>
</reference>
<accession>A0ACC1SXW4</accession>
<organism evidence="1 2">
    <name type="scientific">Phlebia brevispora</name>
    <dbReference type="NCBI Taxonomy" id="194682"/>
    <lineage>
        <taxon>Eukaryota</taxon>
        <taxon>Fungi</taxon>
        <taxon>Dikarya</taxon>
        <taxon>Basidiomycota</taxon>
        <taxon>Agaricomycotina</taxon>
        <taxon>Agaricomycetes</taxon>
        <taxon>Polyporales</taxon>
        <taxon>Meruliaceae</taxon>
        <taxon>Phlebia</taxon>
    </lineage>
</organism>
<evidence type="ECO:0000313" key="2">
    <source>
        <dbReference type="Proteomes" id="UP001148662"/>
    </source>
</evidence>
<dbReference type="Proteomes" id="UP001148662">
    <property type="component" value="Unassembled WGS sequence"/>
</dbReference>
<gene>
    <name evidence="1" type="ORF">NM688_g5276</name>
</gene>
<keyword evidence="2" id="KW-1185">Reference proteome</keyword>